<keyword evidence="6" id="KW-0812">Transmembrane</keyword>
<dbReference type="SUPFAM" id="SSF52833">
    <property type="entry name" value="Thioredoxin-like"/>
    <property type="match status" value="1"/>
</dbReference>
<dbReference type="OrthoDB" id="25753at2"/>
<dbReference type="GO" id="GO:0016491">
    <property type="term" value="F:oxidoreductase activity"/>
    <property type="evidence" value="ECO:0007669"/>
    <property type="project" value="InterPro"/>
</dbReference>
<dbReference type="NCBIfam" id="NF002854">
    <property type="entry name" value="PRK03147.1"/>
    <property type="match status" value="1"/>
</dbReference>
<protein>
    <submittedName>
        <fullName evidence="8">Thiol-disulfide oxidoreductase</fullName>
    </submittedName>
</protein>
<reference evidence="8 9" key="1">
    <citation type="submission" date="2014-06" db="EMBL/GenBank/DDBJ databases">
        <title>Draft genome sequence of Paenibacillus sp. MSt1.</title>
        <authorList>
            <person name="Aw Y.K."/>
            <person name="Ong K.S."/>
            <person name="Gan H.M."/>
            <person name="Lee S.M."/>
        </authorList>
    </citation>
    <scope>NUCLEOTIDE SEQUENCE [LARGE SCALE GENOMIC DNA]</scope>
    <source>
        <strain evidence="8 9">MSt1</strain>
    </source>
</reference>
<dbReference type="Gene3D" id="3.40.30.10">
    <property type="entry name" value="Glutaredoxin"/>
    <property type="match status" value="1"/>
</dbReference>
<dbReference type="InterPro" id="IPR050553">
    <property type="entry name" value="Thioredoxin_ResA/DsbE_sf"/>
</dbReference>
<gene>
    <name evidence="8" type="ORF">ET33_37675</name>
</gene>
<comment type="caution">
    <text evidence="8">The sequence shown here is derived from an EMBL/GenBank/DDBJ whole genome shotgun (WGS) entry which is preliminary data.</text>
</comment>
<dbReference type="CDD" id="cd02966">
    <property type="entry name" value="TlpA_like_family"/>
    <property type="match status" value="1"/>
</dbReference>
<keyword evidence="2" id="KW-0201">Cytochrome c-type biogenesis</keyword>
<keyword evidence="4" id="KW-1015">Disulfide bond</keyword>
<dbReference type="PANTHER" id="PTHR42852:SF6">
    <property type="entry name" value="THIOL:DISULFIDE INTERCHANGE PROTEIN DSBE"/>
    <property type="match status" value="1"/>
</dbReference>
<keyword evidence="3" id="KW-0735">Signal-anchor</keyword>
<dbReference type="PROSITE" id="PS51352">
    <property type="entry name" value="THIOREDOXIN_2"/>
    <property type="match status" value="1"/>
</dbReference>
<comment type="subcellular location">
    <subcellularLocation>
        <location evidence="1">Cell envelope</location>
    </subcellularLocation>
</comment>
<dbReference type="eggNOG" id="COG0526">
    <property type="taxonomic scope" value="Bacteria"/>
</dbReference>
<evidence type="ECO:0000256" key="2">
    <source>
        <dbReference type="ARBA" id="ARBA00022748"/>
    </source>
</evidence>
<evidence type="ECO:0000256" key="1">
    <source>
        <dbReference type="ARBA" id="ARBA00004196"/>
    </source>
</evidence>
<keyword evidence="5" id="KW-0676">Redox-active center</keyword>
<dbReference type="InterPro" id="IPR013766">
    <property type="entry name" value="Thioredoxin_domain"/>
</dbReference>
<accession>A0A081P5C0</accession>
<evidence type="ECO:0000256" key="6">
    <source>
        <dbReference type="SAM" id="Phobius"/>
    </source>
</evidence>
<evidence type="ECO:0000256" key="4">
    <source>
        <dbReference type="ARBA" id="ARBA00023157"/>
    </source>
</evidence>
<keyword evidence="6" id="KW-0472">Membrane</keyword>
<dbReference type="InterPro" id="IPR000866">
    <property type="entry name" value="AhpC/TSA"/>
</dbReference>
<dbReference type="GO" id="GO:0030313">
    <property type="term" value="C:cell envelope"/>
    <property type="evidence" value="ECO:0007669"/>
    <property type="project" value="UniProtKB-SubCell"/>
</dbReference>
<dbReference type="InterPro" id="IPR036249">
    <property type="entry name" value="Thioredoxin-like_sf"/>
</dbReference>
<dbReference type="Pfam" id="PF00578">
    <property type="entry name" value="AhpC-TSA"/>
    <property type="match status" value="1"/>
</dbReference>
<dbReference type="Proteomes" id="UP000028123">
    <property type="component" value="Unassembled WGS sequence"/>
</dbReference>
<evidence type="ECO:0000313" key="8">
    <source>
        <dbReference type="EMBL" id="KEQ25893.1"/>
    </source>
</evidence>
<dbReference type="PANTHER" id="PTHR42852">
    <property type="entry name" value="THIOL:DISULFIDE INTERCHANGE PROTEIN DSBE"/>
    <property type="match status" value="1"/>
</dbReference>
<evidence type="ECO:0000256" key="5">
    <source>
        <dbReference type="ARBA" id="ARBA00023284"/>
    </source>
</evidence>
<evidence type="ECO:0000256" key="3">
    <source>
        <dbReference type="ARBA" id="ARBA00022968"/>
    </source>
</evidence>
<dbReference type="GO" id="GO:0016209">
    <property type="term" value="F:antioxidant activity"/>
    <property type="evidence" value="ECO:0007669"/>
    <property type="project" value="InterPro"/>
</dbReference>
<organism evidence="8 9">
    <name type="scientific">Paenibacillus tyrfis</name>
    <dbReference type="NCBI Taxonomy" id="1501230"/>
    <lineage>
        <taxon>Bacteria</taxon>
        <taxon>Bacillati</taxon>
        <taxon>Bacillota</taxon>
        <taxon>Bacilli</taxon>
        <taxon>Bacillales</taxon>
        <taxon>Paenibacillaceae</taxon>
        <taxon>Paenibacillus</taxon>
    </lineage>
</organism>
<dbReference type="AlphaFoldDB" id="A0A081P5C0"/>
<evidence type="ECO:0000313" key="9">
    <source>
        <dbReference type="Proteomes" id="UP000028123"/>
    </source>
</evidence>
<keyword evidence="9" id="KW-1185">Reference proteome</keyword>
<feature type="transmembrane region" description="Helical" evidence="6">
    <location>
        <begin position="12"/>
        <end position="31"/>
    </location>
</feature>
<dbReference type="RefSeq" id="WP_081890296.1">
    <property type="nucleotide sequence ID" value="NZ_FYEP01000015.1"/>
</dbReference>
<dbReference type="EMBL" id="JNVM01000009">
    <property type="protein sequence ID" value="KEQ25893.1"/>
    <property type="molecule type" value="Genomic_DNA"/>
</dbReference>
<sequence length="178" mass="19968">MERALRSSWTRALMLVLILFAIGYAVFQSLAGKREEVEVGKKAPDFTLTNLQGQTVRLSDYGGTGVLLNFWASWCDPCVNEMPLLNEAYGQLPGVDIVAVNMGETKERASEFADRHRLKLPILLDSQGEVKKRYKISGLPATFLIDDKGRIVHKFSGELSRADVIHFMERIQPKSGRN</sequence>
<dbReference type="GO" id="GO:0017004">
    <property type="term" value="P:cytochrome complex assembly"/>
    <property type="evidence" value="ECO:0007669"/>
    <property type="project" value="UniProtKB-KW"/>
</dbReference>
<name>A0A081P5C0_9BACL</name>
<keyword evidence="6" id="KW-1133">Transmembrane helix</keyword>
<feature type="domain" description="Thioredoxin" evidence="7">
    <location>
        <begin position="37"/>
        <end position="173"/>
    </location>
</feature>
<proteinExistence type="predicted"/>
<evidence type="ECO:0000259" key="7">
    <source>
        <dbReference type="PROSITE" id="PS51352"/>
    </source>
</evidence>